<reference evidence="10 11" key="1">
    <citation type="submission" date="2014-09" db="EMBL/GenBank/DDBJ databases">
        <title>Vibrio maritimus JCM 19235. (C45) whole genome shotgun sequence.</title>
        <authorList>
            <person name="Sawabe T."/>
            <person name="Meirelles P."/>
            <person name="Nakanishi M."/>
            <person name="Sayaka M."/>
            <person name="Hattori M."/>
            <person name="Ohkuma M."/>
        </authorList>
    </citation>
    <scope>NUCLEOTIDE SEQUENCE [LARGE SCALE GENOMIC DNA]</scope>
    <source>
        <strain evidence="11">JCM19235</strain>
    </source>
</reference>
<dbReference type="InterPro" id="IPR014001">
    <property type="entry name" value="Helicase_ATP-bd"/>
</dbReference>
<keyword evidence="4 6" id="KW-0067">ATP-binding</keyword>
<evidence type="ECO:0000256" key="5">
    <source>
        <dbReference type="ARBA" id="ARBA00038437"/>
    </source>
</evidence>
<evidence type="ECO:0000313" key="11">
    <source>
        <dbReference type="Proteomes" id="UP000029228"/>
    </source>
</evidence>
<dbReference type="PANTHER" id="PTHR47959">
    <property type="entry name" value="ATP-DEPENDENT RNA HELICASE RHLE-RELATED"/>
    <property type="match status" value="1"/>
</dbReference>
<dbReference type="InterPro" id="IPR050079">
    <property type="entry name" value="DEAD_box_RNA_helicase"/>
</dbReference>
<evidence type="ECO:0000259" key="8">
    <source>
        <dbReference type="PROSITE" id="PS51192"/>
    </source>
</evidence>
<evidence type="ECO:0000256" key="1">
    <source>
        <dbReference type="ARBA" id="ARBA00022741"/>
    </source>
</evidence>
<evidence type="ECO:0000256" key="3">
    <source>
        <dbReference type="ARBA" id="ARBA00022806"/>
    </source>
</evidence>
<dbReference type="Proteomes" id="UP000029228">
    <property type="component" value="Unassembled WGS sequence"/>
</dbReference>
<dbReference type="InterPro" id="IPR044742">
    <property type="entry name" value="DEAD/DEAH_RhlB"/>
</dbReference>
<dbReference type="STRING" id="990268.JCM19235_6379"/>
<keyword evidence="1 6" id="KW-0547">Nucleotide-binding</keyword>
<dbReference type="InterPro" id="IPR001650">
    <property type="entry name" value="Helicase_C-like"/>
</dbReference>
<dbReference type="InterPro" id="IPR000629">
    <property type="entry name" value="RNA-helicase_DEAD-box_CS"/>
</dbReference>
<dbReference type="PROSITE" id="PS51194">
    <property type="entry name" value="HELICASE_CTER"/>
    <property type="match status" value="1"/>
</dbReference>
<evidence type="ECO:0000256" key="2">
    <source>
        <dbReference type="ARBA" id="ARBA00022801"/>
    </source>
</evidence>
<gene>
    <name evidence="10" type="ORF">JCM19235_6379</name>
</gene>
<keyword evidence="11" id="KW-1185">Reference proteome</keyword>
<dbReference type="PROSITE" id="PS51192">
    <property type="entry name" value="HELICASE_ATP_BIND_1"/>
    <property type="match status" value="1"/>
</dbReference>
<dbReference type="PROSITE" id="PS00039">
    <property type="entry name" value="DEAD_ATP_HELICASE"/>
    <property type="match status" value="1"/>
</dbReference>
<evidence type="ECO:0000259" key="9">
    <source>
        <dbReference type="PROSITE" id="PS51194"/>
    </source>
</evidence>
<organism evidence="10 11">
    <name type="scientific">Vibrio maritimus</name>
    <dbReference type="NCBI Taxonomy" id="990268"/>
    <lineage>
        <taxon>Bacteria</taxon>
        <taxon>Pseudomonadati</taxon>
        <taxon>Pseudomonadota</taxon>
        <taxon>Gammaproteobacteria</taxon>
        <taxon>Vibrionales</taxon>
        <taxon>Vibrionaceae</taxon>
        <taxon>Vibrio</taxon>
    </lineage>
</organism>
<evidence type="ECO:0000256" key="4">
    <source>
        <dbReference type="ARBA" id="ARBA00022840"/>
    </source>
</evidence>
<protein>
    <submittedName>
        <fullName evidence="10">ATP-dependent RNA helicase VCA0990</fullName>
    </submittedName>
</protein>
<dbReference type="SMART" id="SM00487">
    <property type="entry name" value="DEXDc"/>
    <property type="match status" value="1"/>
</dbReference>
<feature type="region of interest" description="Disordered" evidence="7">
    <location>
        <begin position="367"/>
        <end position="409"/>
    </location>
</feature>
<name>A0A090RRB6_9VIBR</name>
<proteinExistence type="inferred from homology"/>
<dbReference type="OrthoDB" id="6272169at2"/>
<dbReference type="SMART" id="SM00490">
    <property type="entry name" value="HELICc"/>
    <property type="match status" value="1"/>
</dbReference>
<dbReference type="GO" id="GO:0003724">
    <property type="term" value="F:RNA helicase activity"/>
    <property type="evidence" value="ECO:0007669"/>
    <property type="project" value="UniProtKB-ARBA"/>
</dbReference>
<sequence>MPFTKLSLSQELTAALPKTFCEPTDIQALAIPAILNHKDVLAIAQTGSGKTLAYGLPLLQLILEGQNSSKALVLVPTRELASQVTDALLMTAKNTSVRAVCICGGVDKEQQKAQLSMGWEMVVATPGRLIELLAEETLDVSMVSNVVLDEADRMLEMGFWSDVQRIIQSLPEKRQTLLFSATFPQALEEKAKTLLSSPVFIEARKEAKNEDAIEEILYLVNKGSKAKALIDQITRNDWSQVLVFIGAKDNADALCKKLSKAGLSAAALHGNKNQAEREATLESFKQQKVRVLIATDLLARGIHVESLPVVINFELPSNPETYVHRIGRTARAGLQGVAVSLVCHGETEYLESIRKTTDRELVLKELDGFPVTDKPSTGENKRAPRDKQANRRTQRKKSIKQFQGKSKRS</sequence>
<dbReference type="Gene3D" id="3.40.50.300">
    <property type="entry name" value="P-loop containing nucleotide triphosphate hydrolases"/>
    <property type="match status" value="2"/>
</dbReference>
<keyword evidence="2 6" id="KW-0378">Hydrolase</keyword>
<dbReference type="PANTHER" id="PTHR47959:SF2">
    <property type="entry name" value="ATP-DEPENDENT RNA HELICASE DEAD BOX FAMILY"/>
    <property type="match status" value="1"/>
</dbReference>
<dbReference type="Pfam" id="PF00270">
    <property type="entry name" value="DEAD"/>
    <property type="match status" value="1"/>
</dbReference>
<dbReference type="GO" id="GO:0005829">
    <property type="term" value="C:cytosol"/>
    <property type="evidence" value="ECO:0007669"/>
    <property type="project" value="TreeGrafter"/>
</dbReference>
<dbReference type="InterPro" id="IPR011545">
    <property type="entry name" value="DEAD/DEAH_box_helicase_dom"/>
</dbReference>
<dbReference type="CDD" id="cd18787">
    <property type="entry name" value="SF2_C_DEAD"/>
    <property type="match status" value="1"/>
</dbReference>
<comment type="caution">
    <text evidence="10">The sequence shown here is derived from an EMBL/GenBank/DDBJ whole genome shotgun (WGS) entry which is preliminary data.</text>
</comment>
<accession>A0A090RRB6</accession>
<feature type="domain" description="Helicase ATP-binding" evidence="8">
    <location>
        <begin position="31"/>
        <end position="201"/>
    </location>
</feature>
<comment type="similarity">
    <text evidence="5 6">Belongs to the DEAD box helicase family.</text>
</comment>
<feature type="compositionally biased region" description="Basic residues" evidence="7">
    <location>
        <begin position="390"/>
        <end position="409"/>
    </location>
</feature>
<dbReference type="SUPFAM" id="SSF52540">
    <property type="entry name" value="P-loop containing nucleoside triphosphate hydrolases"/>
    <property type="match status" value="1"/>
</dbReference>
<evidence type="ECO:0000256" key="6">
    <source>
        <dbReference type="RuleBase" id="RU000492"/>
    </source>
</evidence>
<dbReference type="CDD" id="cd00268">
    <property type="entry name" value="DEADc"/>
    <property type="match status" value="1"/>
</dbReference>
<dbReference type="AlphaFoldDB" id="A0A090RRB6"/>
<evidence type="ECO:0000256" key="7">
    <source>
        <dbReference type="SAM" id="MobiDB-lite"/>
    </source>
</evidence>
<feature type="domain" description="Helicase C-terminal" evidence="9">
    <location>
        <begin position="225"/>
        <end position="377"/>
    </location>
</feature>
<keyword evidence="3 6" id="KW-0347">Helicase</keyword>
<dbReference type="GO" id="GO:0005524">
    <property type="term" value="F:ATP binding"/>
    <property type="evidence" value="ECO:0007669"/>
    <property type="project" value="UniProtKB-KW"/>
</dbReference>
<evidence type="ECO:0000313" key="10">
    <source>
        <dbReference type="EMBL" id="GAL17826.1"/>
    </source>
</evidence>
<dbReference type="InterPro" id="IPR027417">
    <property type="entry name" value="P-loop_NTPase"/>
</dbReference>
<dbReference type="Pfam" id="PF00271">
    <property type="entry name" value="Helicase_C"/>
    <property type="match status" value="1"/>
</dbReference>
<dbReference type="EMBL" id="BBMR01000002">
    <property type="protein sequence ID" value="GAL17826.1"/>
    <property type="molecule type" value="Genomic_DNA"/>
</dbReference>
<feature type="compositionally biased region" description="Basic and acidic residues" evidence="7">
    <location>
        <begin position="379"/>
        <end position="389"/>
    </location>
</feature>
<dbReference type="GO" id="GO:0003676">
    <property type="term" value="F:nucleic acid binding"/>
    <property type="evidence" value="ECO:0007669"/>
    <property type="project" value="InterPro"/>
</dbReference>
<dbReference type="GO" id="GO:0016787">
    <property type="term" value="F:hydrolase activity"/>
    <property type="evidence" value="ECO:0007669"/>
    <property type="project" value="UniProtKB-KW"/>
</dbReference>